<dbReference type="PRINTS" id="PR00502">
    <property type="entry name" value="NUDIXFAMILY"/>
</dbReference>
<dbReference type="Pfam" id="PF00293">
    <property type="entry name" value="NUDIX"/>
    <property type="match status" value="1"/>
</dbReference>
<dbReference type="EMBL" id="PDUU01000016">
    <property type="protein sequence ID" value="PHN96577.1"/>
    <property type="molecule type" value="Genomic_DNA"/>
</dbReference>
<dbReference type="InterPro" id="IPR020084">
    <property type="entry name" value="NUDIX_hydrolase_CS"/>
</dbReference>
<dbReference type="CDD" id="cd03673">
    <property type="entry name" value="NUDIX_Ap6A_hydrolase"/>
    <property type="match status" value="1"/>
</dbReference>
<reference evidence="5 8" key="3">
    <citation type="submission" date="2023-07" db="EMBL/GenBank/DDBJ databases">
        <title>Genome content predicts the carbon catabolic preferences of heterotrophic bacteria.</title>
        <authorList>
            <person name="Gralka M."/>
        </authorList>
    </citation>
    <scope>NUCLEOTIDE SEQUENCE [LARGE SCALE GENOMIC DNA]</scope>
    <source>
        <strain evidence="5 8">4G03</strain>
    </source>
</reference>
<evidence type="ECO:0000256" key="1">
    <source>
        <dbReference type="ARBA" id="ARBA00001946"/>
    </source>
</evidence>
<dbReference type="GO" id="GO:0016787">
    <property type="term" value="F:hydrolase activity"/>
    <property type="evidence" value="ECO:0007669"/>
    <property type="project" value="UniProtKB-KW"/>
</dbReference>
<gene>
    <name evidence="6" type="ORF">CSC81_13780</name>
    <name evidence="5" type="ORF">Q8W23_05675</name>
</gene>
<dbReference type="SUPFAM" id="SSF55811">
    <property type="entry name" value="Nudix"/>
    <property type="match status" value="1"/>
</dbReference>
<comment type="similarity">
    <text evidence="3">Belongs to the Nudix hydrolase family.</text>
</comment>
<dbReference type="PANTHER" id="PTHR43046:SF14">
    <property type="entry name" value="MUTT_NUDIX FAMILY PROTEIN"/>
    <property type="match status" value="1"/>
</dbReference>
<name>A0A2G1BRC6_9FLAO</name>
<comment type="cofactor">
    <cofactor evidence="1">
        <name>Mg(2+)</name>
        <dbReference type="ChEBI" id="CHEBI:18420"/>
    </cofactor>
</comment>
<proteinExistence type="inferred from homology"/>
<dbReference type="Gene3D" id="3.90.79.10">
    <property type="entry name" value="Nucleoside Triphosphate Pyrophosphohydrolase"/>
    <property type="match status" value="1"/>
</dbReference>
<evidence type="ECO:0000313" key="7">
    <source>
        <dbReference type="Proteomes" id="UP000222163"/>
    </source>
</evidence>
<reference evidence="6 7" key="1">
    <citation type="journal article" date="2016" name="Nat. Commun.">
        <title>Microbial interactions lead to rapid micro-scale successions on model marine particles.</title>
        <authorList>
            <person name="Datta M.S."/>
            <person name="Sliwerska E."/>
            <person name="Gore J."/>
            <person name="Polz M.F."/>
            <person name="Cordero O.X."/>
        </authorList>
    </citation>
    <scope>NUCLEOTIDE SEQUENCE [LARGE SCALE GENOMIC DNA]</scope>
    <source>
        <strain evidence="6 7">4G03</strain>
    </source>
</reference>
<evidence type="ECO:0000313" key="6">
    <source>
        <dbReference type="EMBL" id="PHN96577.1"/>
    </source>
</evidence>
<dbReference type="Proteomes" id="UP001242342">
    <property type="component" value="Unassembled WGS sequence"/>
</dbReference>
<reference evidence="6" key="2">
    <citation type="submission" date="2017-10" db="EMBL/GenBank/DDBJ databases">
        <authorList>
            <person name="Enke T.N."/>
            <person name="Cordero O.X."/>
        </authorList>
    </citation>
    <scope>NUCLEOTIDE SEQUENCE</scope>
    <source>
        <strain evidence="6">4G03</strain>
    </source>
</reference>
<keyword evidence="2 3" id="KW-0378">Hydrolase</keyword>
<evidence type="ECO:0000259" key="4">
    <source>
        <dbReference type="PROSITE" id="PS51462"/>
    </source>
</evidence>
<accession>A0A2G1BRC6</accession>
<dbReference type="AlphaFoldDB" id="A0A2G1BRC6"/>
<keyword evidence="8" id="KW-1185">Reference proteome</keyword>
<evidence type="ECO:0000313" key="8">
    <source>
        <dbReference type="Proteomes" id="UP001242342"/>
    </source>
</evidence>
<sequence>MYKVFVNDKPIIFTTSLKNEEDYPVYIYKNTIIEELIYKLKVGKLNGVYIYSSNLVEDWLDFKVKFKVITAAGGLVLNENKKVLFIYRGNKWDLPKGRVEEGENLEEAAIREVEEECGIEKLIINRKLLVTYHLFMHQNKYRLKQTHWYLMFSSYEGSLTPQLEEGITKAQFKDEEETYKALQNTFANITMVYESYLNNAD</sequence>
<dbReference type="InterPro" id="IPR020476">
    <property type="entry name" value="Nudix_hydrolase"/>
</dbReference>
<comment type="caution">
    <text evidence="6">The sequence shown here is derived from an EMBL/GenBank/DDBJ whole genome shotgun (WGS) entry which is preliminary data.</text>
</comment>
<dbReference type="EMBL" id="JAUYVU010000003">
    <property type="protein sequence ID" value="MDP2540964.1"/>
    <property type="molecule type" value="Genomic_DNA"/>
</dbReference>
<dbReference type="InterPro" id="IPR015797">
    <property type="entry name" value="NUDIX_hydrolase-like_dom_sf"/>
</dbReference>
<feature type="domain" description="Nudix hydrolase" evidence="4">
    <location>
        <begin position="67"/>
        <end position="195"/>
    </location>
</feature>
<dbReference type="PROSITE" id="PS00893">
    <property type="entry name" value="NUDIX_BOX"/>
    <property type="match status" value="1"/>
</dbReference>
<dbReference type="PANTHER" id="PTHR43046">
    <property type="entry name" value="GDP-MANNOSE MANNOSYL HYDROLASE"/>
    <property type="match status" value="1"/>
</dbReference>
<evidence type="ECO:0000313" key="5">
    <source>
        <dbReference type="EMBL" id="MDP2540964.1"/>
    </source>
</evidence>
<evidence type="ECO:0000256" key="2">
    <source>
        <dbReference type="ARBA" id="ARBA00022801"/>
    </source>
</evidence>
<dbReference type="PROSITE" id="PS51462">
    <property type="entry name" value="NUDIX"/>
    <property type="match status" value="1"/>
</dbReference>
<protein>
    <submittedName>
        <fullName evidence="5">NUDIX domain-containing protein</fullName>
    </submittedName>
    <submittedName>
        <fullName evidence="6">NUDIX hydrolase</fullName>
    </submittedName>
</protein>
<dbReference type="Proteomes" id="UP000222163">
    <property type="component" value="Unassembled WGS sequence"/>
</dbReference>
<evidence type="ECO:0000256" key="3">
    <source>
        <dbReference type="RuleBase" id="RU003476"/>
    </source>
</evidence>
<dbReference type="RefSeq" id="WP_099216472.1">
    <property type="nucleotide sequence ID" value="NZ_JAUYVU010000003.1"/>
</dbReference>
<dbReference type="InterPro" id="IPR000086">
    <property type="entry name" value="NUDIX_hydrolase_dom"/>
</dbReference>
<organism evidence="6 7">
    <name type="scientific">Tenacibaculum discolor</name>
    <dbReference type="NCBI Taxonomy" id="361581"/>
    <lineage>
        <taxon>Bacteria</taxon>
        <taxon>Pseudomonadati</taxon>
        <taxon>Bacteroidota</taxon>
        <taxon>Flavobacteriia</taxon>
        <taxon>Flavobacteriales</taxon>
        <taxon>Flavobacteriaceae</taxon>
        <taxon>Tenacibaculum</taxon>
    </lineage>
</organism>